<keyword evidence="3" id="KW-1185">Reference proteome</keyword>
<dbReference type="PANTHER" id="PTHR14379:SF3">
    <property type="entry name" value="MEIOSIS REGULATOR AND MRNA STABILITY FACTOR 1"/>
    <property type="match status" value="1"/>
</dbReference>
<dbReference type="Gene3D" id="3.40.50.1010">
    <property type="entry name" value="5'-nuclease"/>
    <property type="match status" value="1"/>
</dbReference>
<evidence type="ECO:0000313" key="3">
    <source>
        <dbReference type="Proteomes" id="UP001558652"/>
    </source>
</evidence>
<dbReference type="EMBL" id="JBFDAA010000018">
    <property type="protein sequence ID" value="KAL1116231.1"/>
    <property type="molecule type" value="Genomic_DNA"/>
</dbReference>
<organism evidence="2 3">
    <name type="scientific">Ranatra chinensis</name>
    <dbReference type="NCBI Taxonomy" id="642074"/>
    <lineage>
        <taxon>Eukaryota</taxon>
        <taxon>Metazoa</taxon>
        <taxon>Ecdysozoa</taxon>
        <taxon>Arthropoda</taxon>
        <taxon>Hexapoda</taxon>
        <taxon>Insecta</taxon>
        <taxon>Pterygota</taxon>
        <taxon>Neoptera</taxon>
        <taxon>Paraneoptera</taxon>
        <taxon>Hemiptera</taxon>
        <taxon>Heteroptera</taxon>
        <taxon>Panheteroptera</taxon>
        <taxon>Nepomorpha</taxon>
        <taxon>Nepidae</taxon>
        <taxon>Ranatrinae</taxon>
        <taxon>Ranatra</taxon>
    </lineage>
</organism>
<proteinExistence type="predicted"/>
<dbReference type="Pfam" id="PF01936">
    <property type="entry name" value="NYN"/>
    <property type="match status" value="1"/>
</dbReference>
<evidence type="ECO:0000313" key="2">
    <source>
        <dbReference type="EMBL" id="KAL1116231.1"/>
    </source>
</evidence>
<dbReference type="PANTHER" id="PTHR14379">
    <property type="entry name" value="LIMKAIN B LKAP"/>
    <property type="match status" value="1"/>
</dbReference>
<feature type="domain" description="NYN" evidence="1">
    <location>
        <begin position="5"/>
        <end position="142"/>
    </location>
</feature>
<dbReference type="AlphaFoldDB" id="A0ABD0XY95"/>
<dbReference type="InterPro" id="IPR021139">
    <property type="entry name" value="NYN"/>
</dbReference>
<gene>
    <name evidence="2" type="ORF">AAG570_005726</name>
</gene>
<sequence>MLPPIGVFWDIENCQIPRGKSAVAVAQTIRNKFFDGYREAEFVVVCDVRKENCQVIQELNDAQVNLIHVGATSKNAADEKLRHSMRRFADIHGFPAAIVLVSGDINFAPDLCDLRHRKKIHIILVHNEMCSESLILCANEHYVFSSLVETLPHRNNKVGTFEH</sequence>
<comment type="caution">
    <text evidence="2">The sequence shown here is derived from an EMBL/GenBank/DDBJ whole genome shotgun (WGS) entry which is preliminary data.</text>
</comment>
<protein>
    <recommendedName>
        <fullName evidence="1">NYN domain-containing protein</fullName>
    </recommendedName>
</protein>
<dbReference type="CDD" id="cd10910">
    <property type="entry name" value="PIN_limkain_b1_N_like"/>
    <property type="match status" value="1"/>
</dbReference>
<evidence type="ECO:0000259" key="1">
    <source>
        <dbReference type="Pfam" id="PF01936"/>
    </source>
</evidence>
<reference evidence="2 3" key="1">
    <citation type="submission" date="2024-07" db="EMBL/GenBank/DDBJ databases">
        <title>Chromosome-level genome assembly of the water stick insect Ranatra chinensis (Heteroptera: Nepidae).</title>
        <authorList>
            <person name="Liu X."/>
        </authorList>
    </citation>
    <scope>NUCLEOTIDE SEQUENCE [LARGE SCALE GENOMIC DNA]</scope>
    <source>
        <strain evidence="2">Cailab_2021Rc</strain>
        <tissue evidence="2">Muscle</tissue>
    </source>
</reference>
<dbReference type="InterPro" id="IPR024768">
    <property type="entry name" value="Marf1"/>
</dbReference>
<dbReference type="Proteomes" id="UP001558652">
    <property type="component" value="Unassembled WGS sequence"/>
</dbReference>
<name>A0ABD0XY95_9HEMI</name>
<accession>A0ABD0XY95</accession>